<dbReference type="SUPFAM" id="SSF103473">
    <property type="entry name" value="MFS general substrate transporter"/>
    <property type="match status" value="1"/>
</dbReference>
<evidence type="ECO:0000256" key="4">
    <source>
        <dbReference type="ARBA" id="ARBA00023136"/>
    </source>
</evidence>
<dbReference type="EMBL" id="DF237147">
    <property type="protein sequence ID" value="GAQ84631.1"/>
    <property type="molecule type" value="Genomic_DNA"/>
</dbReference>
<keyword evidence="5" id="KW-0325">Glycoprotein</keyword>
<evidence type="ECO:0000313" key="10">
    <source>
        <dbReference type="EMBL" id="GAQ84631.1"/>
    </source>
</evidence>
<dbReference type="InterPro" id="IPR051617">
    <property type="entry name" value="UNC-93-like_regulator"/>
</dbReference>
<keyword evidence="2 9" id="KW-0812">Transmembrane</keyword>
<feature type="transmembrane region" description="Helical" evidence="9">
    <location>
        <begin position="476"/>
        <end position="496"/>
    </location>
</feature>
<feature type="region of interest" description="Disordered" evidence="8">
    <location>
        <begin position="15"/>
        <end position="39"/>
    </location>
</feature>
<reference evidence="10 11" key="1">
    <citation type="journal article" date="2014" name="Nat. Commun.">
        <title>Klebsormidium flaccidum genome reveals primary factors for plant terrestrial adaptation.</title>
        <authorList>
            <person name="Hori K."/>
            <person name="Maruyama F."/>
            <person name="Fujisawa T."/>
            <person name="Togashi T."/>
            <person name="Yamamoto N."/>
            <person name="Seo M."/>
            <person name="Sato S."/>
            <person name="Yamada T."/>
            <person name="Mori H."/>
            <person name="Tajima N."/>
            <person name="Moriyama T."/>
            <person name="Ikeuchi M."/>
            <person name="Watanabe M."/>
            <person name="Wada H."/>
            <person name="Kobayashi K."/>
            <person name="Saito M."/>
            <person name="Masuda T."/>
            <person name="Sasaki-Sekimoto Y."/>
            <person name="Mashiguchi K."/>
            <person name="Awai K."/>
            <person name="Shimojima M."/>
            <person name="Masuda S."/>
            <person name="Iwai M."/>
            <person name="Nobusawa T."/>
            <person name="Narise T."/>
            <person name="Kondo S."/>
            <person name="Saito H."/>
            <person name="Sato R."/>
            <person name="Murakawa M."/>
            <person name="Ihara Y."/>
            <person name="Oshima-Yamada Y."/>
            <person name="Ohtaka K."/>
            <person name="Satoh M."/>
            <person name="Sonobe K."/>
            <person name="Ishii M."/>
            <person name="Ohtani R."/>
            <person name="Kanamori-Sato M."/>
            <person name="Honoki R."/>
            <person name="Miyazaki D."/>
            <person name="Mochizuki H."/>
            <person name="Umetsu J."/>
            <person name="Higashi K."/>
            <person name="Shibata D."/>
            <person name="Kamiya Y."/>
            <person name="Sato N."/>
            <person name="Nakamura Y."/>
            <person name="Tabata S."/>
            <person name="Ida S."/>
            <person name="Kurokawa K."/>
            <person name="Ohta H."/>
        </authorList>
    </citation>
    <scope>NUCLEOTIDE SEQUENCE [LARGE SCALE GENOMIC DNA]</scope>
    <source>
        <strain evidence="10 11">NIES-2285</strain>
    </source>
</reference>
<dbReference type="STRING" id="105231.A0A1Y1I656"/>
<dbReference type="PROSITE" id="PS00216">
    <property type="entry name" value="SUGAR_TRANSPORT_1"/>
    <property type="match status" value="1"/>
</dbReference>
<feature type="transmembrane region" description="Helical" evidence="9">
    <location>
        <begin position="166"/>
        <end position="197"/>
    </location>
</feature>
<accession>A0A1Y1I656</accession>
<feature type="region of interest" description="Disordered" evidence="8">
    <location>
        <begin position="282"/>
        <end position="308"/>
    </location>
</feature>
<keyword evidence="3 9" id="KW-1133">Transmembrane helix</keyword>
<name>A0A1Y1I656_KLENI</name>
<feature type="transmembrane region" description="Helical" evidence="9">
    <location>
        <begin position="508"/>
        <end position="526"/>
    </location>
</feature>
<dbReference type="GO" id="GO:0022857">
    <property type="term" value="F:transmembrane transporter activity"/>
    <property type="evidence" value="ECO:0007669"/>
    <property type="project" value="InterPro"/>
</dbReference>
<feature type="transmembrane region" description="Helical" evidence="9">
    <location>
        <begin position="339"/>
        <end position="359"/>
    </location>
</feature>
<dbReference type="AlphaFoldDB" id="A0A1Y1I656"/>
<feature type="region of interest" description="Disordered" evidence="8">
    <location>
        <begin position="313"/>
        <end position="332"/>
    </location>
</feature>
<feature type="transmembrane region" description="Helical" evidence="9">
    <location>
        <begin position="245"/>
        <end position="265"/>
    </location>
</feature>
<evidence type="ECO:0000256" key="2">
    <source>
        <dbReference type="ARBA" id="ARBA00022692"/>
    </source>
</evidence>
<dbReference type="InterPro" id="IPR005829">
    <property type="entry name" value="Sugar_transporter_CS"/>
</dbReference>
<dbReference type="Pfam" id="PF05978">
    <property type="entry name" value="UNC-93"/>
    <property type="match status" value="1"/>
</dbReference>
<feature type="transmembrane region" description="Helical" evidence="9">
    <location>
        <begin position="95"/>
        <end position="112"/>
    </location>
</feature>
<keyword evidence="11" id="KW-1185">Reference proteome</keyword>
<feature type="transmembrane region" description="Helical" evidence="9">
    <location>
        <begin position="404"/>
        <end position="422"/>
    </location>
</feature>
<dbReference type="InterPro" id="IPR036259">
    <property type="entry name" value="MFS_trans_sf"/>
</dbReference>
<sequence length="546" mass="58457">MASFKDYLVVEGGAVQNEGELRPESPASRESAADRSKLDMETSVSFQVYDAEPQLTPPDWFQNQGDANTTPELSLVNGLPEAAAPAMEDEEGGSLYNLLVLSMGFFFMFSAYNTLGEFVTSVLPDSLGDKSMLLNSFVQSVAVFAAPGVVATTGEARSMALGGLTYVVYISSLITGLPTAVLTASALLGLGSSIVWVAQGSFLTRCCPAKLRGAYSGVFYCFYFSSNILGNVAAYYAFKLLNLQTMFSLFAVVAMLGVLVLLQLVEFPATLAIANPQEEEESALDQCSGSESEGAESESELDYAEEYVEEEPDVQAGESAESLPDSRRDNSPQSRVTTLLIYSLLAPMSFYTGFEASFWSAQFTKLIPPETIGLVLAVTGIGEVIGALGLGMVSDCFGRRAPTFIVGSLMFLYGLYLCIPLYEAAKLDELLEPTLLGAPVVAYISGFAFGVGDGVFNSHMFTVISSLFSPEDLEAWALFNLLGTLGSAAAFAYGIAKPMDGPGRSLTQVYTQAGILIIGTVLYVVVDTLLVHWQRQESSDDNKKDS</sequence>
<gene>
    <name evidence="10" type="ORF">KFL_001980130</name>
</gene>
<evidence type="ECO:0000256" key="8">
    <source>
        <dbReference type="SAM" id="MobiDB-lite"/>
    </source>
</evidence>
<dbReference type="OrthoDB" id="196103at2759"/>
<dbReference type="GO" id="GO:0016020">
    <property type="term" value="C:membrane"/>
    <property type="evidence" value="ECO:0007669"/>
    <property type="project" value="UniProtKB-SubCell"/>
</dbReference>
<dbReference type="PANTHER" id="PTHR23294:SF0">
    <property type="entry name" value="UNC93-LIKE PROTEIN MFSD11"/>
    <property type="match status" value="1"/>
</dbReference>
<evidence type="ECO:0000256" key="3">
    <source>
        <dbReference type="ARBA" id="ARBA00022989"/>
    </source>
</evidence>
<dbReference type="Gene3D" id="1.20.1250.20">
    <property type="entry name" value="MFS general substrate transporter like domains"/>
    <property type="match status" value="1"/>
</dbReference>
<dbReference type="OMA" id="HECCLIG"/>
<proteinExistence type="predicted"/>
<feature type="transmembrane region" description="Helical" evidence="9">
    <location>
        <begin position="217"/>
        <end position="238"/>
    </location>
</feature>
<feature type="transmembrane region" description="Helical" evidence="9">
    <location>
        <begin position="132"/>
        <end position="154"/>
    </location>
</feature>
<evidence type="ECO:0000256" key="1">
    <source>
        <dbReference type="ARBA" id="ARBA00004141"/>
    </source>
</evidence>
<evidence type="ECO:0000313" key="11">
    <source>
        <dbReference type="Proteomes" id="UP000054558"/>
    </source>
</evidence>
<dbReference type="InterPro" id="IPR010291">
    <property type="entry name" value="Ion_channel_UNC-93"/>
</dbReference>
<keyword evidence="4 9" id="KW-0472">Membrane</keyword>
<feature type="compositionally biased region" description="Acidic residues" evidence="8">
    <location>
        <begin position="293"/>
        <end position="308"/>
    </location>
</feature>
<dbReference type="PANTHER" id="PTHR23294">
    <property type="entry name" value="ET TRANSLATION PRODUCT-RELATED"/>
    <property type="match status" value="1"/>
</dbReference>
<feature type="transmembrane region" description="Helical" evidence="9">
    <location>
        <begin position="434"/>
        <end position="456"/>
    </location>
</feature>
<dbReference type="Proteomes" id="UP000054558">
    <property type="component" value="Unassembled WGS sequence"/>
</dbReference>
<evidence type="ECO:0000256" key="6">
    <source>
        <dbReference type="ARBA" id="ARBA00040302"/>
    </source>
</evidence>
<feature type="transmembrane region" description="Helical" evidence="9">
    <location>
        <begin position="371"/>
        <end position="392"/>
    </location>
</feature>
<evidence type="ECO:0000256" key="9">
    <source>
        <dbReference type="SAM" id="Phobius"/>
    </source>
</evidence>
<comment type="subcellular location">
    <subcellularLocation>
        <location evidence="1">Membrane</location>
        <topology evidence="1">Multi-pass membrane protein</topology>
    </subcellularLocation>
</comment>
<protein>
    <recommendedName>
        <fullName evidence="6">UNC93-like protein MFSD11</fullName>
    </recommendedName>
    <alternativeName>
        <fullName evidence="7">Major facilitator superfamily domain-containing protein 11</fullName>
    </alternativeName>
</protein>
<evidence type="ECO:0000256" key="5">
    <source>
        <dbReference type="ARBA" id="ARBA00023180"/>
    </source>
</evidence>
<organism evidence="10 11">
    <name type="scientific">Klebsormidium nitens</name>
    <name type="common">Green alga</name>
    <name type="synonym">Ulothrix nitens</name>
    <dbReference type="NCBI Taxonomy" id="105231"/>
    <lineage>
        <taxon>Eukaryota</taxon>
        <taxon>Viridiplantae</taxon>
        <taxon>Streptophyta</taxon>
        <taxon>Klebsormidiophyceae</taxon>
        <taxon>Klebsormidiales</taxon>
        <taxon>Klebsormidiaceae</taxon>
        <taxon>Klebsormidium</taxon>
    </lineage>
</organism>
<evidence type="ECO:0000256" key="7">
    <source>
        <dbReference type="ARBA" id="ARBA00041910"/>
    </source>
</evidence>